<dbReference type="EMBL" id="JBBJBU010000007">
    <property type="protein sequence ID" value="KAK7204904.1"/>
    <property type="molecule type" value="Genomic_DNA"/>
</dbReference>
<dbReference type="Gene3D" id="3.40.50.720">
    <property type="entry name" value="NAD(P)-binding Rossmann-like Domain"/>
    <property type="match status" value="1"/>
</dbReference>
<proteinExistence type="predicted"/>
<sequence>MRSLTIVRADGKPGSVYYDLSLDVTPNFPQPTRSQVLVKIAAAALNHRDHFIRQHLYPGVAFGVTLGSDCVGQVISIGPDVPVKSLIGRRVLVYPAIGWISNITAPEDPASFAILGGTKSYPTGTFADYILLESPSLVHDCPPHLTDPQAAALPLAGLTAYRALFTQGQVTSESTVVVTGAGGGVALYAIQFAKAIGARVYVTTGNQEKLDYAINHLKADGGVLYTAKDWGKQLFSQLQSNGVAGVDAVIDGSGGKSMVQLMSAMKAGCRFVSYGMTTEPRLEMGMAAVLKHIVVAGSTMGSMREFDDMISLVGDRHIVPVVAKTVRGLENAETAFKAFLSSDRIGKVVIEVQQPERANI</sequence>
<dbReference type="SUPFAM" id="SSF50129">
    <property type="entry name" value="GroES-like"/>
    <property type="match status" value="1"/>
</dbReference>
<accession>A0ABR1F4Z1</accession>
<dbReference type="Gene3D" id="3.90.180.10">
    <property type="entry name" value="Medium-chain alcohol dehydrogenases, catalytic domain"/>
    <property type="match status" value="1"/>
</dbReference>
<feature type="domain" description="Enoyl reductase (ER)" evidence="1">
    <location>
        <begin position="11"/>
        <end position="350"/>
    </location>
</feature>
<dbReference type="InterPro" id="IPR020843">
    <property type="entry name" value="ER"/>
</dbReference>
<dbReference type="PANTHER" id="PTHR45033:SF3">
    <property type="entry name" value="DEHYDROGENASE, PUTATIVE (AFU_ORTHOLOGUE AFUA_2G13270)-RELATED"/>
    <property type="match status" value="1"/>
</dbReference>
<dbReference type="RefSeq" id="XP_064767937.1">
    <property type="nucleotide sequence ID" value="XM_064912927.1"/>
</dbReference>
<dbReference type="PANTHER" id="PTHR45033">
    <property type="match status" value="1"/>
</dbReference>
<dbReference type="InterPro" id="IPR013154">
    <property type="entry name" value="ADH-like_N"/>
</dbReference>
<dbReference type="SMART" id="SM00829">
    <property type="entry name" value="PKS_ER"/>
    <property type="match status" value="1"/>
</dbReference>
<evidence type="ECO:0000313" key="3">
    <source>
        <dbReference type="Proteomes" id="UP001498771"/>
    </source>
</evidence>
<name>A0ABR1F4Z1_9ASCO</name>
<dbReference type="CDD" id="cd05188">
    <property type="entry name" value="MDR"/>
    <property type="match status" value="1"/>
</dbReference>
<dbReference type="InterPro" id="IPR013149">
    <property type="entry name" value="ADH-like_C"/>
</dbReference>
<evidence type="ECO:0000259" key="1">
    <source>
        <dbReference type="SMART" id="SM00829"/>
    </source>
</evidence>
<dbReference type="Pfam" id="PF00107">
    <property type="entry name" value="ADH_zinc_N"/>
    <property type="match status" value="1"/>
</dbReference>
<dbReference type="Proteomes" id="UP001498771">
    <property type="component" value="Unassembled WGS sequence"/>
</dbReference>
<dbReference type="InterPro" id="IPR036291">
    <property type="entry name" value="NAD(P)-bd_dom_sf"/>
</dbReference>
<dbReference type="GeneID" id="90038439"/>
<reference evidence="2 3" key="1">
    <citation type="submission" date="2024-03" db="EMBL/GenBank/DDBJ databases">
        <title>Genome-scale model development and genomic sequencing of the oleaginous clade Lipomyces.</title>
        <authorList>
            <consortium name="Lawrence Berkeley National Laboratory"/>
            <person name="Czajka J.J."/>
            <person name="Han Y."/>
            <person name="Kim J."/>
            <person name="Mondo S.J."/>
            <person name="Hofstad B.A."/>
            <person name="Robles A."/>
            <person name="Haridas S."/>
            <person name="Riley R."/>
            <person name="LaButti K."/>
            <person name="Pangilinan J."/>
            <person name="Andreopoulos W."/>
            <person name="Lipzen A."/>
            <person name="Yan J."/>
            <person name="Wang M."/>
            <person name="Ng V."/>
            <person name="Grigoriev I.V."/>
            <person name="Spatafora J.W."/>
            <person name="Magnuson J.K."/>
            <person name="Baker S.E."/>
            <person name="Pomraning K.R."/>
        </authorList>
    </citation>
    <scope>NUCLEOTIDE SEQUENCE [LARGE SCALE GENOMIC DNA]</scope>
    <source>
        <strain evidence="2 3">Phaff 52-87</strain>
    </source>
</reference>
<dbReference type="InterPro" id="IPR052711">
    <property type="entry name" value="Zinc_ADH-like"/>
</dbReference>
<protein>
    <recommendedName>
        <fullName evidence="1">Enoyl reductase (ER) domain-containing protein</fullName>
    </recommendedName>
</protein>
<gene>
    <name evidence="2" type="ORF">BZA70DRAFT_280284</name>
</gene>
<dbReference type="InterPro" id="IPR011032">
    <property type="entry name" value="GroES-like_sf"/>
</dbReference>
<comment type="caution">
    <text evidence="2">The sequence shown here is derived from an EMBL/GenBank/DDBJ whole genome shotgun (WGS) entry which is preliminary data.</text>
</comment>
<keyword evidence="3" id="KW-1185">Reference proteome</keyword>
<dbReference type="Pfam" id="PF08240">
    <property type="entry name" value="ADH_N"/>
    <property type="match status" value="1"/>
</dbReference>
<organism evidence="2 3">
    <name type="scientific">Myxozyma melibiosi</name>
    <dbReference type="NCBI Taxonomy" id="54550"/>
    <lineage>
        <taxon>Eukaryota</taxon>
        <taxon>Fungi</taxon>
        <taxon>Dikarya</taxon>
        <taxon>Ascomycota</taxon>
        <taxon>Saccharomycotina</taxon>
        <taxon>Lipomycetes</taxon>
        <taxon>Lipomycetales</taxon>
        <taxon>Lipomycetaceae</taxon>
        <taxon>Myxozyma</taxon>
    </lineage>
</organism>
<dbReference type="SUPFAM" id="SSF51735">
    <property type="entry name" value="NAD(P)-binding Rossmann-fold domains"/>
    <property type="match status" value="1"/>
</dbReference>
<evidence type="ECO:0000313" key="2">
    <source>
        <dbReference type="EMBL" id="KAK7204904.1"/>
    </source>
</evidence>